<keyword evidence="3" id="KW-1185">Reference proteome</keyword>
<dbReference type="RefSeq" id="WP_211869671.1">
    <property type="nucleotide sequence ID" value="NZ_JAAEDI010000015.1"/>
</dbReference>
<dbReference type="Proteomes" id="UP000698752">
    <property type="component" value="Unassembled WGS sequence"/>
</dbReference>
<evidence type="ECO:0000313" key="3">
    <source>
        <dbReference type="Proteomes" id="UP000698752"/>
    </source>
</evidence>
<protein>
    <recommendedName>
        <fullName evidence="4">Superinfection immunity protein</fullName>
    </recommendedName>
</protein>
<evidence type="ECO:0000313" key="2">
    <source>
        <dbReference type="EMBL" id="MBR0651003.1"/>
    </source>
</evidence>
<gene>
    <name evidence="2" type="ORF">GXW78_15120</name>
</gene>
<evidence type="ECO:0000256" key="1">
    <source>
        <dbReference type="SAM" id="Phobius"/>
    </source>
</evidence>
<dbReference type="EMBL" id="JAAEDI010000015">
    <property type="protein sequence ID" value="MBR0651003.1"/>
    <property type="molecule type" value="Genomic_DNA"/>
</dbReference>
<proteinExistence type="predicted"/>
<reference evidence="3" key="1">
    <citation type="journal article" date="2021" name="Syst. Appl. Microbiol.">
        <title>Roseomonas hellenica sp. nov., isolated from roots of wild-growing Alkanna tinctoria.</title>
        <authorList>
            <person name="Rat A."/>
            <person name="Naranjo H.D."/>
            <person name="Lebbe L."/>
            <person name="Cnockaert M."/>
            <person name="Krigas N."/>
            <person name="Grigoriadou K."/>
            <person name="Maloupa E."/>
            <person name="Willems A."/>
        </authorList>
    </citation>
    <scope>NUCLEOTIDE SEQUENCE [LARGE SCALE GENOMIC DNA]</scope>
    <source>
        <strain evidence="3">LMG 31159</strain>
    </source>
</reference>
<sequence length="81" mass="8658">MMARPPGLPPMPQRPIPAILLAAALAAVLWFSLPAALRVLRESGWHWETVLVVAGSHAVVVGALGWIAWLFWAGRRPGDGG</sequence>
<comment type="caution">
    <text evidence="2">The sequence shown here is derived from an EMBL/GenBank/DDBJ whole genome shotgun (WGS) entry which is preliminary data.</text>
</comment>
<keyword evidence="1" id="KW-0812">Transmembrane</keyword>
<accession>A0ABS5EIY9</accession>
<evidence type="ECO:0008006" key="4">
    <source>
        <dbReference type="Google" id="ProtNLM"/>
    </source>
</evidence>
<keyword evidence="1" id="KW-0472">Membrane</keyword>
<feature type="transmembrane region" description="Helical" evidence="1">
    <location>
        <begin position="50"/>
        <end position="72"/>
    </location>
</feature>
<keyword evidence="1" id="KW-1133">Transmembrane helix</keyword>
<name>A0ABS5EIY9_9PROT</name>
<organism evidence="2 3">
    <name type="scientific">Neoroseomonas terrae</name>
    <dbReference type="NCBI Taxonomy" id="424799"/>
    <lineage>
        <taxon>Bacteria</taxon>
        <taxon>Pseudomonadati</taxon>
        <taxon>Pseudomonadota</taxon>
        <taxon>Alphaproteobacteria</taxon>
        <taxon>Acetobacterales</taxon>
        <taxon>Acetobacteraceae</taxon>
        <taxon>Neoroseomonas</taxon>
    </lineage>
</organism>